<feature type="region of interest" description="Disordered" evidence="3">
    <location>
        <begin position="963"/>
        <end position="985"/>
    </location>
</feature>
<evidence type="ECO:0000256" key="2">
    <source>
        <dbReference type="ARBA" id="ARBA00022786"/>
    </source>
</evidence>
<dbReference type="SUPFAM" id="SSF54495">
    <property type="entry name" value="UBC-like"/>
    <property type="match status" value="1"/>
</dbReference>
<evidence type="ECO:0000256" key="1">
    <source>
        <dbReference type="ARBA" id="ARBA00022679"/>
    </source>
</evidence>
<reference evidence="5 6" key="1">
    <citation type="submission" date="2023-08" db="EMBL/GenBank/DDBJ databases">
        <title>Black Yeasts Isolated from many extreme environments.</title>
        <authorList>
            <person name="Coleine C."/>
            <person name="Stajich J.E."/>
            <person name="Selbmann L."/>
        </authorList>
    </citation>
    <scope>NUCLEOTIDE SEQUENCE [LARGE SCALE GENOMIC DNA]</scope>
    <source>
        <strain evidence="5 6">CCFEE 5935</strain>
    </source>
</reference>
<sequence>MDLDSLRNKRLKLFDPLATNEDMPLTTPGMVTPDYITHDERSARELQKQIEHEERLVKKTHPPENIDMDSHYMPFPDFEGNQLPDHAPQTHNHQQVPDAYPTTNGPSWGALNSFGQKASNVPPNPALEYWMPANPNALNEAASFLTPHVGPSSGPTLFPSHPNQPPPQYPNAHSDALQQAYAERRKRLPKLERPPLTYVTADAVDRSDDAIVVRQFARPIAEMNCRRCHGARSLDEKKLVAQFDSLFDGSCEGSLSFLLTCETCQSKTCMGCGVTLGTDNFEYGATTEKGLHFTWHCDAGRLALVWLILTGYDNRAKHNKPVETTSRKQLPAPQPRNRSIYGAHHHRGRGHGGGTMARGVGYAPDDDYMYDGFGDDDFEYPQASAFTGTGVSVDGTVTATPTRGRNTSTSRTVDPDDALTAQVMPALAAILPSRTALFPTAFDIDPPRYLSSMLSRSSILDKAAELLRNDSLEDATKRGGLYGSLLDLIRVLATGSRMTAEILHSERTINKAGHDLLKVSYGLPSRMKNERPDTAAPIIQSMTNVTSQSNMMLRNASANQEVFETEEAQQLIILCTNVINCSEVLQQSTPRRSAKGKAKEPETVDKDAWQRELAVLEVPDEEILAVHYSSKAAKNCKTTQTGRMRHLIKEITSMQTSLPPGIFVRHGESRLDVMKVLIVGPKDTPYENGLFEFDLFCPANYPNEPPQMHIKTTGGGKQRFNPNLYADGKVCLSLLNTWQGQRWTPGQSTILQILVSIQAMVFCDEPHCNEPGFERDVGSDLSKNYNRGLYPAVIKYAMLEWLEGARTVTPASYRHRLHIEDAPEDSEDDVEKQQDDMGDMNQQMYAEMEALAKAKHTEIDAIKSAQMDSLAKAQHTGLDDLKSAHMGALDALAKAKHTGLGDVEHAEVDVQAKAQHTETDSHKNAQMDSAANAKHTGWFKYAETEALASQHILAKAQQALATHQSGAMVNPRRIKPEPPPVDKSNMWAPVVKKHFENKHEEILETVCQWINDKAPLGRGKGRRLGTAGEGSEVQTKVTKPADFKAKNKELAKQLEAALKELPLGGRPGRSGWTAGMTAFAADDGAW</sequence>
<dbReference type="Gene3D" id="3.10.110.10">
    <property type="entry name" value="Ubiquitin Conjugating Enzyme"/>
    <property type="match status" value="1"/>
</dbReference>
<dbReference type="AlphaFoldDB" id="A0AAV9P444"/>
<name>A0AAV9P444_9PEZI</name>
<feature type="domain" description="UBC core" evidence="4">
    <location>
        <begin position="642"/>
        <end position="798"/>
    </location>
</feature>
<feature type="compositionally biased region" description="Polar residues" evidence="3">
    <location>
        <begin position="89"/>
        <end position="104"/>
    </location>
</feature>
<dbReference type="RefSeq" id="XP_064655938.1">
    <property type="nucleotide sequence ID" value="XM_064806079.1"/>
</dbReference>
<protein>
    <recommendedName>
        <fullName evidence="4">UBC core domain-containing protein</fullName>
    </recommendedName>
</protein>
<accession>A0AAV9P444</accession>
<keyword evidence="6" id="KW-1185">Reference proteome</keyword>
<evidence type="ECO:0000256" key="3">
    <source>
        <dbReference type="SAM" id="MobiDB-lite"/>
    </source>
</evidence>
<comment type="caution">
    <text evidence="5">The sequence shown here is derived from an EMBL/GenBank/DDBJ whole genome shotgun (WGS) entry which is preliminary data.</text>
</comment>
<dbReference type="EMBL" id="JAVRRT010000015">
    <property type="protein sequence ID" value="KAK5165926.1"/>
    <property type="molecule type" value="Genomic_DNA"/>
</dbReference>
<evidence type="ECO:0000313" key="6">
    <source>
        <dbReference type="Proteomes" id="UP001337655"/>
    </source>
</evidence>
<proteinExistence type="predicted"/>
<keyword evidence="2" id="KW-0833">Ubl conjugation pathway</keyword>
<feature type="region of interest" description="Disordered" evidence="3">
    <location>
        <begin position="318"/>
        <end position="355"/>
    </location>
</feature>
<dbReference type="PROSITE" id="PS50127">
    <property type="entry name" value="UBC_2"/>
    <property type="match status" value="1"/>
</dbReference>
<keyword evidence="1" id="KW-0808">Transferase</keyword>
<dbReference type="PANTHER" id="PTHR46116">
    <property type="entry name" value="(E3-INDEPENDENT) E2 UBIQUITIN-CONJUGATING ENZYME"/>
    <property type="match status" value="1"/>
</dbReference>
<feature type="region of interest" description="Disordered" evidence="3">
    <location>
        <begin position="77"/>
        <end position="104"/>
    </location>
</feature>
<dbReference type="SMART" id="SM00212">
    <property type="entry name" value="UBCc"/>
    <property type="match status" value="1"/>
</dbReference>
<evidence type="ECO:0000259" key="4">
    <source>
        <dbReference type="PROSITE" id="PS50127"/>
    </source>
</evidence>
<dbReference type="InterPro" id="IPR016135">
    <property type="entry name" value="UBQ-conjugating_enzyme/RWD"/>
</dbReference>
<organism evidence="5 6">
    <name type="scientific">Saxophila tyrrhenica</name>
    <dbReference type="NCBI Taxonomy" id="1690608"/>
    <lineage>
        <taxon>Eukaryota</taxon>
        <taxon>Fungi</taxon>
        <taxon>Dikarya</taxon>
        <taxon>Ascomycota</taxon>
        <taxon>Pezizomycotina</taxon>
        <taxon>Dothideomycetes</taxon>
        <taxon>Dothideomycetidae</taxon>
        <taxon>Mycosphaerellales</taxon>
        <taxon>Extremaceae</taxon>
        <taxon>Saxophila</taxon>
    </lineage>
</organism>
<feature type="region of interest" description="Disordered" evidence="3">
    <location>
        <begin position="150"/>
        <end position="173"/>
    </location>
</feature>
<dbReference type="GO" id="GO:0016740">
    <property type="term" value="F:transferase activity"/>
    <property type="evidence" value="ECO:0007669"/>
    <property type="project" value="UniProtKB-KW"/>
</dbReference>
<dbReference type="GeneID" id="89930182"/>
<dbReference type="InterPro" id="IPR000608">
    <property type="entry name" value="UBC"/>
</dbReference>
<evidence type="ECO:0000313" key="5">
    <source>
        <dbReference type="EMBL" id="KAK5165926.1"/>
    </source>
</evidence>
<dbReference type="Pfam" id="PF00179">
    <property type="entry name" value="UQ_con"/>
    <property type="match status" value="1"/>
</dbReference>
<dbReference type="Proteomes" id="UP001337655">
    <property type="component" value="Unassembled WGS sequence"/>
</dbReference>
<gene>
    <name evidence="5" type="ORF">LTR77_008850</name>
</gene>